<keyword evidence="8" id="KW-1185">Reference proteome</keyword>
<feature type="non-terminal residue" evidence="7">
    <location>
        <position position="54"/>
    </location>
</feature>
<dbReference type="GeneID" id="37011680"/>
<evidence type="ECO:0000256" key="4">
    <source>
        <dbReference type="ARBA" id="ARBA00023163"/>
    </source>
</evidence>
<evidence type="ECO:0000256" key="5">
    <source>
        <dbReference type="ARBA" id="ARBA00023242"/>
    </source>
</evidence>
<dbReference type="PRINTS" id="PR00404">
    <property type="entry name" value="MADSDOMAIN"/>
</dbReference>
<dbReference type="GO" id="GO:0046983">
    <property type="term" value="F:protein dimerization activity"/>
    <property type="evidence" value="ECO:0007669"/>
    <property type="project" value="InterPro"/>
</dbReference>
<organism evidence="7 8">
    <name type="scientific">Pseudomicrostroma glucosiphilum</name>
    <dbReference type="NCBI Taxonomy" id="1684307"/>
    <lineage>
        <taxon>Eukaryota</taxon>
        <taxon>Fungi</taxon>
        <taxon>Dikarya</taxon>
        <taxon>Basidiomycota</taxon>
        <taxon>Ustilaginomycotina</taxon>
        <taxon>Exobasidiomycetes</taxon>
        <taxon>Microstromatales</taxon>
        <taxon>Microstromatales incertae sedis</taxon>
        <taxon>Pseudomicrostroma</taxon>
    </lineage>
</organism>
<dbReference type="GO" id="GO:0005634">
    <property type="term" value="C:nucleus"/>
    <property type="evidence" value="ECO:0007669"/>
    <property type="project" value="UniProtKB-SubCell"/>
</dbReference>
<gene>
    <name evidence="7" type="ORF">BCV69DRAFT_237631</name>
</gene>
<evidence type="ECO:0000256" key="2">
    <source>
        <dbReference type="ARBA" id="ARBA00023015"/>
    </source>
</evidence>
<keyword evidence="4" id="KW-0804">Transcription</keyword>
<evidence type="ECO:0000256" key="1">
    <source>
        <dbReference type="ARBA" id="ARBA00004123"/>
    </source>
</evidence>
<dbReference type="PROSITE" id="PS50066">
    <property type="entry name" value="MADS_BOX_2"/>
    <property type="match status" value="1"/>
</dbReference>
<reference evidence="7 8" key="1">
    <citation type="journal article" date="2018" name="Mol. Biol. Evol.">
        <title>Broad Genomic Sampling Reveals a Smut Pathogenic Ancestry of the Fungal Clade Ustilaginomycotina.</title>
        <authorList>
            <person name="Kijpornyongpan T."/>
            <person name="Mondo S.J."/>
            <person name="Barry K."/>
            <person name="Sandor L."/>
            <person name="Lee J."/>
            <person name="Lipzen A."/>
            <person name="Pangilinan J."/>
            <person name="LaButti K."/>
            <person name="Hainaut M."/>
            <person name="Henrissat B."/>
            <person name="Grigoriev I.V."/>
            <person name="Spatafora J.W."/>
            <person name="Aime M.C."/>
        </authorList>
    </citation>
    <scope>NUCLEOTIDE SEQUENCE [LARGE SCALE GENOMIC DNA]</scope>
    <source>
        <strain evidence="7 8">MCA 4718</strain>
    </source>
</reference>
<feature type="domain" description="MADS-box" evidence="6">
    <location>
        <begin position="1"/>
        <end position="54"/>
    </location>
</feature>
<dbReference type="PANTHER" id="PTHR48019">
    <property type="entry name" value="SERUM RESPONSE FACTOR HOMOLOG"/>
    <property type="match status" value="1"/>
</dbReference>
<dbReference type="GO" id="GO:0045944">
    <property type="term" value="P:positive regulation of transcription by RNA polymerase II"/>
    <property type="evidence" value="ECO:0007669"/>
    <property type="project" value="UniProtKB-ARBA"/>
</dbReference>
<protein>
    <submittedName>
        <fullName evidence="7">SRF-like protein</fullName>
    </submittedName>
</protein>
<keyword evidence="5" id="KW-0539">Nucleus</keyword>
<dbReference type="GO" id="GO:0003677">
    <property type="term" value="F:DNA binding"/>
    <property type="evidence" value="ECO:0007669"/>
    <property type="project" value="UniProtKB-KW"/>
</dbReference>
<comment type="subcellular location">
    <subcellularLocation>
        <location evidence="1">Nucleus</location>
    </subcellularLocation>
</comment>
<dbReference type="OrthoDB" id="1898716at2759"/>
<dbReference type="InterPro" id="IPR036879">
    <property type="entry name" value="TF_MADSbox_sf"/>
</dbReference>
<evidence type="ECO:0000256" key="3">
    <source>
        <dbReference type="ARBA" id="ARBA00023125"/>
    </source>
</evidence>
<dbReference type="Gene3D" id="3.40.1810.10">
    <property type="entry name" value="Transcription factor, MADS-box"/>
    <property type="match status" value="1"/>
</dbReference>
<keyword evidence="2" id="KW-0805">Transcription regulation</keyword>
<dbReference type="RefSeq" id="XP_025347240.1">
    <property type="nucleotide sequence ID" value="XM_025489946.1"/>
</dbReference>
<evidence type="ECO:0000313" key="7">
    <source>
        <dbReference type="EMBL" id="PWN20080.1"/>
    </source>
</evidence>
<dbReference type="STRING" id="1684307.A0A316U4G9"/>
<evidence type="ECO:0000259" key="6">
    <source>
        <dbReference type="PROSITE" id="PS50066"/>
    </source>
</evidence>
<keyword evidence="3" id="KW-0238">DNA-binding</keyword>
<proteinExistence type="predicted"/>
<dbReference type="Proteomes" id="UP000245942">
    <property type="component" value="Unassembled WGS sequence"/>
</dbReference>
<accession>A0A316U4G9</accession>
<dbReference type="SUPFAM" id="SSF55455">
    <property type="entry name" value="SRF-like"/>
    <property type="match status" value="1"/>
</dbReference>
<dbReference type="EMBL" id="KZ819329">
    <property type="protein sequence ID" value="PWN20080.1"/>
    <property type="molecule type" value="Genomic_DNA"/>
</dbReference>
<evidence type="ECO:0000313" key="8">
    <source>
        <dbReference type="Proteomes" id="UP000245942"/>
    </source>
</evidence>
<dbReference type="SMART" id="SM00432">
    <property type="entry name" value="MADS"/>
    <property type="match status" value="1"/>
</dbReference>
<dbReference type="InterPro" id="IPR002100">
    <property type="entry name" value="TF_MADSbox"/>
</dbReference>
<dbReference type="InterPro" id="IPR050142">
    <property type="entry name" value="MADS-box/MEF2_TF"/>
</dbReference>
<dbReference type="AlphaFoldDB" id="A0A316U4G9"/>
<dbReference type="CDD" id="cd00120">
    <property type="entry name" value="MADS"/>
    <property type="match status" value="1"/>
</dbReference>
<name>A0A316U4G9_9BASI</name>
<sequence>MGRKKIKIEPIQEGRNRQVTYLKRKAGLFKKAYELATLTDSQVAVIVFGHNGRL</sequence>
<dbReference type="Pfam" id="PF00319">
    <property type="entry name" value="SRF-TF"/>
    <property type="match status" value="1"/>
</dbReference>